<evidence type="ECO:0000256" key="3">
    <source>
        <dbReference type="ARBA" id="ARBA00012328"/>
    </source>
</evidence>
<dbReference type="Gene3D" id="2.40.240.20">
    <property type="entry name" value="Hypothetical PUA domain-like, domain 1"/>
    <property type="match status" value="1"/>
</dbReference>
<dbReference type="NCBIfam" id="TIGR00046">
    <property type="entry name" value="RsmE family RNA methyltransferase"/>
    <property type="match status" value="1"/>
</dbReference>
<reference evidence="16" key="1">
    <citation type="journal article" date="2019" name="Int. J. Syst. Evol. Microbiol.">
        <title>The Global Catalogue of Microorganisms (GCM) 10K type strain sequencing project: providing services to taxonomists for standard genome sequencing and annotation.</title>
        <authorList>
            <consortium name="The Broad Institute Genomics Platform"/>
            <consortium name="The Broad Institute Genome Sequencing Center for Infectious Disease"/>
            <person name="Wu L."/>
            <person name="Ma J."/>
        </authorList>
    </citation>
    <scope>NUCLEOTIDE SEQUENCE [LARGE SCALE GENOMIC DNA]</scope>
    <source>
        <strain evidence="16">CGMCC 1.12376</strain>
    </source>
</reference>
<comment type="subcellular location">
    <subcellularLocation>
        <location evidence="1 12">Cytoplasm</location>
    </subcellularLocation>
</comment>
<evidence type="ECO:0000256" key="12">
    <source>
        <dbReference type="PIRNR" id="PIRNR015601"/>
    </source>
</evidence>
<dbReference type="SUPFAM" id="SSF88697">
    <property type="entry name" value="PUA domain-like"/>
    <property type="match status" value="1"/>
</dbReference>
<dbReference type="InterPro" id="IPR046887">
    <property type="entry name" value="RsmE_PUA-like"/>
</dbReference>
<sequence length="257" mass="29635">MQRYFILKDDAWSETDVTIYGEDVHHISRVMRGEVGDRIICNHRNGRAAICEISEISNDKVRANIVDWQDQDVELPIEVTIVQGLPKGDKMDFILQKGTELGADSFIPYKAERSIVVWDEKKMKKKLQRFGKIVKEASEQSHRNKIPTIHDLVSIKQLIEVSDQFDVKIFAYEEEAKTTSYQSFAEVLKEMNSGMQLLICIGPEGGFSEKEAELLKENDFKPVRFGPRILRTETAALYALSSISYHFEELRWNECKQ</sequence>
<dbReference type="NCBIfam" id="NF008691">
    <property type="entry name" value="PRK11713.1-4"/>
    <property type="match status" value="1"/>
</dbReference>
<comment type="similarity">
    <text evidence="2 12">Belongs to the RNA methyltransferase RsmE family.</text>
</comment>
<evidence type="ECO:0000313" key="15">
    <source>
        <dbReference type="EMBL" id="MFD1609878.1"/>
    </source>
</evidence>
<keyword evidence="9 12" id="KW-0949">S-adenosyl-L-methionine</keyword>
<keyword evidence="7 12" id="KW-0489">Methyltransferase</keyword>
<keyword evidence="8 12" id="KW-0808">Transferase</keyword>
<dbReference type="PANTHER" id="PTHR30027:SF3">
    <property type="entry name" value="16S RRNA (URACIL(1498)-N(3))-METHYLTRANSFERASE"/>
    <property type="match status" value="1"/>
</dbReference>
<dbReference type="GO" id="GO:0008168">
    <property type="term" value="F:methyltransferase activity"/>
    <property type="evidence" value="ECO:0007669"/>
    <property type="project" value="UniProtKB-KW"/>
</dbReference>
<name>A0ABW4HW33_9BACI</name>
<dbReference type="PANTHER" id="PTHR30027">
    <property type="entry name" value="RIBOSOMAL RNA SMALL SUBUNIT METHYLTRANSFERASE E"/>
    <property type="match status" value="1"/>
</dbReference>
<dbReference type="PIRSF" id="PIRSF015601">
    <property type="entry name" value="MTase_slr0722"/>
    <property type="match status" value="1"/>
</dbReference>
<organism evidence="15 16">
    <name type="scientific">Oceanobacillus luteolus</name>
    <dbReference type="NCBI Taxonomy" id="1274358"/>
    <lineage>
        <taxon>Bacteria</taxon>
        <taxon>Bacillati</taxon>
        <taxon>Bacillota</taxon>
        <taxon>Bacilli</taxon>
        <taxon>Bacillales</taxon>
        <taxon>Bacillaceae</taxon>
        <taxon>Oceanobacillus</taxon>
    </lineage>
</organism>
<dbReference type="Pfam" id="PF20260">
    <property type="entry name" value="PUA_4"/>
    <property type="match status" value="1"/>
</dbReference>
<evidence type="ECO:0000256" key="11">
    <source>
        <dbReference type="ARBA" id="ARBA00047944"/>
    </source>
</evidence>
<gene>
    <name evidence="15" type="ORF">ACFSBH_19855</name>
</gene>
<evidence type="ECO:0000259" key="14">
    <source>
        <dbReference type="Pfam" id="PF20260"/>
    </source>
</evidence>
<dbReference type="Gene3D" id="3.40.1280.10">
    <property type="match status" value="1"/>
</dbReference>
<protein>
    <recommendedName>
        <fullName evidence="4 12">Ribosomal RNA small subunit methyltransferase E</fullName>
        <ecNumber evidence="3 12">2.1.1.193</ecNumber>
    </recommendedName>
</protein>
<accession>A0ABW4HW33</accession>
<evidence type="ECO:0000256" key="4">
    <source>
        <dbReference type="ARBA" id="ARBA00013673"/>
    </source>
</evidence>
<comment type="catalytic activity">
    <reaction evidence="11 12">
        <text>uridine(1498) in 16S rRNA + S-adenosyl-L-methionine = N(3)-methyluridine(1498) in 16S rRNA + S-adenosyl-L-homocysteine + H(+)</text>
        <dbReference type="Rhea" id="RHEA:42920"/>
        <dbReference type="Rhea" id="RHEA-COMP:10283"/>
        <dbReference type="Rhea" id="RHEA-COMP:10284"/>
        <dbReference type="ChEBI" id="CHEBI:15378"/>
        <dbReference type="ChEBI" id="CHEBI:57856"/>
        <dbReference type="ChEBI" id="CHEBI:59789"/>
        <dbReference type="ChEBI" id="CHEBI:65315"/>
        <dbReference type="ChEBI" id="CHEBI:74502"/>
        <dbReference type="EC" id="2.1.1.193"/>
    </reaction>
</comment>
<dbReference type="SUPFAM" id="SSF75217">
    <property type="entry name" value="alpha/beta knot"/>
    <property type="match status" value="1"/>
</dbReference>
<dbReference type="InterPro" id="IPR015947">
    <property type="entry name" value="PUA-like_sf"/>
</dbReference>
<dbReference type="EC" id="2.1.1.193" evidence="3 12"/>
<dbReference type="InterPro" id="IPR029026">
    <property type="entry name" value="tRNA_m1G_MTases_N"/>
</dbReference>
<dbReference type="InterPro" id="IPR046886">
    <property type="entry name" value="RsmE_MTase_dom"/>
</dbReference>
<evidence type="ECO:0000256" key="7">
    <source>
        <dbReference type="ARBA" id="ARBA00022603"/>
    </source>
</evidence>
<evidence type="ECO:0000256" key="2">
    <source>
        <dbReference type="ARBA" id="ARBA00005528"/>
    </source>
</evidence>
<dbReference type="RefSeq" id="WP_379599399.1">
    <property type="nucleotide sequence ID" value="NZ_JBHUDE010000164.1"/>
</dbReference>
<comment type="caution">
    <text evidence="15">The sequence shown here is derived from an EMBL/GenBank/DDBJ whole genome shotgun (WGS) entry which is preliminary data.</text>
</comment>
<keyword evidence="16" id="KW-1185">Reference proteome</keyword>
<dbReference type="CDD" id="cd18084">
    <property type="entry name" value="RsmE-like"/>
    <property type="match status" value="1"/>
</dbReference>
<dbReference type="GO" id="GO:0032259">
    <property type="term" value="P:methylation"/>
    <property type="evidence" value="ECO:0007669"/>
    <property type="project" value="UniProtKB-KW"/>
</dbReference>
<feature type="domain" description="Ribosomal RNA small subunit methyltransferase E methyltransferase" evidence="13">
    <location>
        <begin position="74"/>
        <end position="243"/>
    </location>
</feature>
<dbReference type="EMBL" id="JBHUDE010000164">
    <property type="protein sequence ID" value="MFD1609878.1"/>
    <property type="molecule type" value="Genomic_DNA"/>
</dbReference>
<evidence type="ECO:0000256" key="5">
    <source>
        <dbReference type="ARBA" id="ARBA00022490"/>
    </source>
</evidence>
<keyword evidence="5 12" id="KW-0963">Cytoplasm</keyword>
<evidence type="ECO:0000256" key="6">
    <source>
        <dbReference type="ARBA" id="ARBA00022552"/>
    </source>
</evidence>
<dbReference type="Pfam" id="PF04452">
    <property type="entry name" value="Methyltrans_RNA"/>
    <property type="match status" value="1"/>
</dbReference>
<evidence type="ECO:0000259" key="13">
    <source>
        <dbReference type="Pfam" id="PF04452"/>
    </source>
</evidence>
<evidence type="ECO:0000256" key="10">
    <source>
        <dbReference type="ARBA" id="ARBA00025699"/>
    </source>
</evidence>
<dbReference type="InterPro" id="IPR029028">
    <property type="entry name" value="Alpha/beta_knot_MTases"/>
</dbReference>
<dbReference type="Proteomes" id="UP001597221">
    <property type="component" value="Unassembled WGS sequence"/>
</dbReference>
<evidence type="ECO:0000256" key="1">
    <source>
        <dbReference type="ARBA" id="ARBA00004496"/>
    </source>
</evidence>
<evidence type="ECO:0000256" key="9">
    <source>
        <dbReference type="ARBA" id="ARBA00022691"/>
    </source>
</evidence>
<comment type="function">
    <text evidence="10 12">Specifically methylates the N3 position of the uracil ring of uridine 1498 (m3U1498) in 16S rRNA. Acts on the fully assembled 30S ribosomal subunit.</text>
</comment>
<dbReference type="InterPro" id="IPR006700">
    <property type="entry name" value="RsmE"/>
</dbReference>
<keyword evidence="6 12" id="KW-0698">rRNA processing</keyword>
<proteinExistence type="inferred from homology"/>
<evidence type="ECO:0000313" key="16">
    <source>
        <dbReference type="Proteomes" id="UP001597221"/>
    </source>
</evidence>
<evidence type="ECO:0000256" key="8">
    <source>
        <dbReference type="ARBA" id="ARBA00022679"/>
    </source>
</evidence>
<feature type="domain" description="Ribosomal RNA small subunit methyltransferase E PUA-like" evidence="14">
    <location>
        <begin position="19"/>
        <end position="65"/>
    </location>
</feature>